<protein>
    <submittedName>
        <fullName evidence="3">Spy/CpxP family protein refolding chaperone</fullName>
    </submittedName>
</protein>
<gene>
    <name evidence="3" type="ORF">J2800_004719</name>
</gene>
<reference evidence="3 4" key="1">
    <citation type="submission" date="2023-07" db="EMBL/GenBank/DDBJ databases">
        <title>Sorghum-associated microbial communities from plants grown in Nebraska, USA.</title>
        <authorList>
            <person name="Schachtman D."/>
        </authorList>
    </citation>
    <scope>NUCLEOTIDE SEQUENCE [LARGE SCALE GENOMIC DNA]</scope>
    <source>
        <strain evidence="3 4">DS2154</strain>
    </source>
</reference>
<dbReference type="Proteomes" id="UP001262754">
    <property type="component" value="Unassembled WGS sequence"/>
</dbReference>
<feature type="chain" id="PRO_5046667180" evidence="2">
    <location>
        <begin position="25"/>
        <end position="184"/>
    </location>
</feature>
<sequence>MSLQPSRLALIAAAVFTFSGAAVAVAQDGPPPPGPPPMADDGPGGPGGPPAMMRHHRLDPEARAQHLRDVLQLRADQDGALKAYLDAVAPKDWTKDHPKREAVDTPRRPPTTPERLDREAERLDRARARIDATRAFYAALSPSQKKAFDALGPMAGGHGPMTRRAEFRHFKGGPGGMPPRPKAD</sequence>
<evidence type="ECO:0000256" key="2">
    <source>
        <dbReference type="SAM" id="SignalP"/>
    </source>
</evidence>
<keyword evidence="4" id="KW-1185">Reference proteome</keyword>
<evidence type="ECO:0000313" key="3">
    <source>
        <dbReference type="EMBL" id="MDR6533949.1"/>
    </source>
</evidence>
<accession>A0ABU1N673</accession>
<comment type="caution">
    <text evidence="3">The sequence shown here is derived from an EMBL/GenBank/DDBJ whole genome shotgun (WGS) entry which is preliminary data.</text>
</comment>
<organism evidence="3 4">
    <name type="scientific">Caulobacter rhizosphaerae</name>
    <dbReference type="NCBI Taxonomy" id="2010972"/>
    <lineage>
        <taxon>Bacteria</taxon>
        <taxon>Pseudomonadati</taxon>
        <taxon>Pseudomonadota</taxon>
        <taxon>Alphaproteobacteria</taxon>
        <taxon>Caulobacterales</taxon>
        <taxon>Caulobacteraceae</taxon>
        <taxon>Caulobacter</taxon>
    </lineage>
</organism>
<name>A0ABU1N673_9CAUL</name>
<feature type="region of interest" description="Disordered" evidence="1">
    <location>
        <begin position="92"/>
        <end position="120"/>
    </location>
</feature>
<feature type="compositionally biased region" description="Pro residues" evidence="1">
    <location>
        <begin position="29"/>
        <end position="38"/>
    </location>
</feature>
<dbReference type="Pfam" id="PF07813">
    <property type="entry name" value="LTXXQ"/>
    <property type="match status" value="1"/>
</dbReference>
<dbReference type="EMBL" id="JAVDRL010000016">
    <property type="protein sequence ID" value="MDR6533949.1"/>
    <property type="molecule type" value="Genomic_DNA"/>
</dbReference>
<proteinExistence type="predicted"/>
<dbReference type="RefSeq" id="WP_310035030.1">
    <property type="nucleotide sequence ID" value="NZ_JAVDRL010000016.1"/>
</dbReference>
<evidence type="ECO:0000313" key="4">
    <source>
        <dbReference type="Proteomes" id="UP001262754"/>
    </source>
</evidence>
<feature type="compositionally biased region" description="Basic and acidic residues" evidence="1">
    <location>
        <begin position="92"/>
        <end position="107"/>
    </location>
</feature>
<dbReference type="InterPro" id="IPR012899">
    <property type="entry name" value="LTXXQ"/>
</dbReference>
<evidence type="ECO:0000256" key="1">
    <source>
        <dbReference type="SAM" id="MobiDB-lite"/>
    </source>
</evidence>
<feature type="region of interest" description="Disordered" evidence="1">
    <location>
        <begin position="26"/>
        <end position="55"/>
    </location>
</feature>
<feature type="region of interest" description="Disordered" evidence="1">
    <location>
        <begin position="150"/>
        <end position="184"/>
    </location>
</feature>
<keyword evidence="2" id="KW-0732">Signal</keyword>
<feature type="signal peptide" evidence="2">
    <location>
        <begin position="1"/>
        <end position="24"/>
    </location>
</feature>